<feature type="domain" description="VOC" evidence="2">
    <location>
        <begin position="11"/>
        <end position="127"/>
    </location>
</feature>
<dbReference type="EMBL" id="DRWN01000026">
    <property type="protein sequence ID" value="HHK68229.1"/>
    <property type="molecule type" value="Genomic_DNA"/>
</dbReference>
<dbReference type="Pfam" id="PF00903">
    <property type="entry name" value="Glyoxalase"/>
    <property type="match status" value="2"/>
</dbReference>
<dbReference type="Gene3D" id="3.10.180.10">
    <property type="entry name" value="2,3-Dihydroxybiphenyl 1,2-Dioxygenase, domain 1"/>
    <property type="match status" value="2"/>
</dbReference>
<evidence type="ECO:0000259" key="2">
    <source>
        <dbReference type="PROSITE" id="PS51819"/>
    </source>
</evidence>
<keyword evidence="1" id="KW-0479">Metal-binding</keyword>
<proteinExistence type="predicted"/>
<comment type="caution">
    <text evidence="3">The sequence shown here is derived from an EMBL/GenBank/DDBJ whole genome shotgun (WGS) entry which is preliminary data.</text>
</comment>
<accession>A0A7C5Q425</accession>
<dbReference type="PROSITE" id="PS51819">
    <property type="entry name" value="VOC"/>
    <property type="match status" value="2"/>
</dbReference>
<dbReference type="SUPFAM" id="SSF54593">
    <property type="entry name" value="Glyoxalase/Bleomycin resistance protein/Dihydroxybiphenyl dioxygenase"/>
    <property type="match status" value="2"/>
</dbReference>
<evidence type="ECO:0000256" key="1">
    <source>
        <dbReference type="ARBA" id="ARBA00022723"/>
    </source>
</evidence>
<feature type="domain" description="VOC" evidence="2">
    <location>
        <begin position="177"/>
        <end position="299"/>
    </location>
</feature>
<reference evidence="3" key="1">
    <citation type="journal article" date="2020" name="mSystems">
        <title>Genome- and Community-Level Interaction Insights into Carbon Utilization and Element Cycling Functions of Hydrothermarchaeota in Hydrothermal Sediment.</title>
        <authorList>
            <person name="Zhou Z."/>
            <person name="Liu Y."/>
            <person name="Xu W."/>
            <person name="Pan J."/>
            <person name="Luo Z.H."/>
            <person name="Li M."/>
        </authorList>
    </citation>
    <scope>NUCLEOTIDE SEQUENCE [LARGE SCALE GENOMIC DNA]</scope>
    <source>
        <strain evidence="3">SpSt-1056</strain>
    </source>
</reference>
<dbReference type="InterPro" id="IPR029068">
    <property type="entry name" value="Glyas_Bleomycin-R_OHBP_Dase"/>
</dbReference>
<name>A0A7C5Q425_CALS0</name>
<dbReference type="InterPro" id="IPR004360">
    <property type="entry name" value="Glyas_Fos-R_dOase_dom"/>
</dbReference>
<sequence>MEGFKLGSDASIEWVSLTVSNLERSLQFYVGLLGLSHLSWLGDKVVLGSSQYSPLVILSEKKDALPKPENALGLYHYAILVPSRLDLARLFVRLAEGWQFEGASDHLVSEALYLRDPDGHGIEIYADRQRTEWRYYGNSYVRMATLPLNINSLLQELRDEGTSVALSSNWTIPKQTKLGHIHLHVSRLEKAEKFYRQILGFDVTFRLGRSAVFFSAGGYHHHIGANVWAGLDAQPLSREYVRLESFAIGFRGRRTMSELRARLVENGLAVEDSLLNEAEGYMGVTTWDYDGNAVELVTGRP</sequence>
<protein>
    <recommendedName>
        <fullName evidence="2">VOC domain-containing protein</fullName>
    </recommendedName>
</protein>
<dbReference type="InterPro" id="IPR037523">
    <property type="entry name" value="VOC_core"/>
</dbReference>
<dbReference type="InterPro" id="IPR018146">
    <property type="entry name" value="Glyoxalase_1_CS"/>
</dbReference>
<dbReference type="PANTHER" id="PTHR43279">
    <property type="entry name" value="CATECHOL-2,3-DIOXYGENASE"/>
    <property type="match status" value="1"/>
</dbReference>
<dbReference type="PANTHER" id="PTHR43279:SF1">
    <property type="entry name" value="CATECHOL-2,3-DIOXYGENASE"/>
    <property type="match status" value="1"/>
</dbReference>
<organism evidence="3">
    <name type="scientific">Caldiarchaeum subterraneum</name>
    <dbReference type="NCBI Taxonomy" id="311458"/>
    <lineage>
        <taxon>Archaea</taxon>
        <taxon>Nitrososphaerota</taxon>
        <taxon>Candidatus Caldarchaeales</taxon>
        <taxon>Candidatus Caldarchaeaceae</taxon>
        <taxon>Candidatus Caldarchaeum</taxon>
    </lineage>
</organism>
<dbReference type="AlphaFoldDB" id="A0A7C5Q425"/>
<dbReference type="PROSITE" id="PS00934">
    <property type="entry name" value="GLYOXALASE_I_1"/>
    <property type="match status" value="1"/>
</dbReference>
<dbReference type="GO" id="GO:0046872">
    <property type="term" value="F:metal ion binding"/>
    <property type="evidence" value="ECO:0007669"/>
    <property type="project" value="UniProtKB-KW"/>
</dbReference>
<dbReference type="GO" id="GO:0004462">
    <property type="term" value="F:lactoylglutathione lyase activity"/>
    <property type="evidence" value="ECO:0007669"/>
    <property type="project" value="InterPro"/>
</dbReference>
<gene>
    <name evidence="3" type="ORF">ENM11_03615</name>
</gene>
<evidence type="ECO:0000313" key="3">
    <source>
        <dbReference type="EMBL" id="HHK68229.1"/>
    </source>
</evidence>